<dbReference type="CDD" id="cd00392">
    <property type="entry name" value="Ribosomal_L13"/>
    <property type="match status" value="1"/>
</dbReference>
<sequence length="166" mass="18701">MSQFIGRTGISHARVWHHVDMAKETRTLGRVASAIAMTLMGKHKPIYNPAVDSGDYVVVSNCHFLNVTGKKMDQKLYRRHSGRPGNLHEVLMKDLLANKGGSAILRQAVSKMLPKNRLRKFRMERLKVFEDSTNPYGDNVIAYHDETPQVSKILTEVAKLENSAKS</sequence>
<proteinExistence type="inferred from homology"/>
<accession>A0A9P5G6G6</accession>
<evidence type="ECO:0000256" key="3">
    <source>
        <dbReference type="ARBA" id="ARBA00023274"/>
    </source>
</evidence>
<dbReference type="EMBL" id="QQZK01000052">
    <property type="protein sequence ID" value="KAF5100017.1"/>
    <property type="molecule type" value="Genomic_DNA"/>
</dbReference>
<dbReference type="InterPro" id="IPR005823">
    <property type="entry name" value="Ribosomal_uL13_bac-type"/>
</dbReference>
<reference evidence="5" key="1">
    <citation type="journal article" date="2020" name="Front. Microbiol.">
        <title>Phenotypic and Genetic Characterization of the Cheese Ripening Yeast Geotrichum candidum.</title>
        <authorList>
            <person name="Perkins V."/>
            <person name="Vignola S."/>
            <person name="Lessard M.H."/>
            <person name="Plante P.L."/>
            <person name="Corbeil J."/>
            <person name="Dugat-Bony E."/>
            <person name="Frenette M."/>
            <person name="Labrie S."/>
        </authorList>
    </citation>
    <scope>NUCLEOTIDE SEQUENCE</scope>
    <source>
        <strain evidence="5">LMA-70</strain>
    </source>
</reference>
<name>A0A9P5G6G6_GEOCN</name>
<evidence type="ECO:0000256" key="1">
    <source>
        <dbReference type="ARBA" id="ARBA00006227"/>
    </source>
</evidence>
<dbReference type="HAMAP" id="MF_01366">
    <property type="entry name" value="Ribosomal_uL13"/>
    <property type="match status" value="1"/>
</dbReference>
<dbReference type="GO" id="GO:0003729">
    <property type="term" value="F:mRNA binding"/>
    <property type="evidence" value="ECO:0007669"/>
    <property type="project" value="TreeGrafter"/>
</dbReference>
<dbReference type="Proteomes" id="UP000750522">
    <property type="component" value="Unassembled WGS sequence"/>
</dbReference>
<evidence type="ECO:0000256" key="4">
    <source>
        <dbReference type="RuleBase" id="RU003877"/>
    </source>
</evidence>
<dbReference type="AlphaFoldDB" id="A0A9P5G6G6"/>
<keyword evidence="3 4" id="KW-0687">Ribonucleoprotein</keyword>
<dbReference type="Pfam" id="PF00572">
    <property type="entry name" value="Ribosomal_L13"/>
    <property type="match status" value="1"/>
</dbReference>
<dbReference type="Gene3D" id="3.90.1180.10">
    <property type="entry name" value="Ribosomal protein L13"/>
    <property type="match status" value="1"/>
</dbReference>
<dbReference type="PROSITE" id="PS00783">
    <property type="entry name" value="RIBOSOMAL_L13"/>
    <property type="match status" value="1"/>
</dbReference>
<dbReference type="InterPro" id="IPR036899">
    <property type="entry name" value="Ribosomal_uL13_sf"/>
</dbReference>
<dbReference type="InterPro" id="IPR005822">
    <property type="entry name" value="Ribosomal_uL13"/>
</dbReference>
<dbReference type="NCBIfam" id="TIGR01066">
    <property type="entry name" value="rplM_bact"/>
    <property type="match status" value="1"/>
</dbReference>
<comment type="caution">
    <text evidence="5">The sequence shown here is derived from an EMBL/GenBank/DDBJ whole genome shotgun (WGS) entry which is preliminary data.</text>
</comment>
<dbReference type="PIRSF" id="PIRSF002181">
    <property type="entry name" value="Ribosomal_L13"/>
    <property type="match status" value="1"/>
</dbReference>
<dbReference type="GO" id="GO:0017148">
    <property type="term" value="P:negative regulation of translation"/>
    <property type="evidence" value="ECO:0007669"/>
    <property type="project" value="TreeGrafter"/>
</dbReference>
<dbReference type="SUPFAM" id="SSF52161">
    <property type="entry name" value="Ribosomal protein L13"/>
    <property type="match status" value="1"/>
</dbReference>
<dbReference type="GO" id="GO:0003735">
    <property type="term" value="F:structural constituent of ribosome"/>
    <property type="evidence" value="ECO:0007669"/>
    <property type="project" value="InterPro"/>
</dbReference>
<keyword evidence="2 4" id="KW-0689">Ribosomal protein</keyword>
<evidence type="ECO:0000313" key="6">
    <source>
        <dbReference type="Proteomes" id="UP000750522"/>
    </source>
</evidence>
<dbReference type="GO" id="GO:0006412">
    <property type="term" value="P:translation"/>
    <property type="evidence" value="ECO:0007669"/>
    <property type="project" value="InterPro"/>
</dbReference>
<reference evidence="5" key="2">
    <citation type="submission" date="2020-01" db="EMBL/GenBank/DDBJ databases">
        <authorList>
            <person name="Perkins V."/>
            <person name="Lessard M.-H."/>
            <person name="Dugat-Bony E."/>
            <person name="Frenette M."/>
            <person name="Labrie S."/>
        </authorList>
    </citation>
    <scope>NUCLEOTIDE SEQUENCE</scope>
    <source>
        <strain evidence="5">LMA-70</strain>
    </source>
</reference>
<evidence type="ECO:0008006" key="7">
    <source>
        <dbReference type="Google" id="ProtNLM"/>
    </source>
</evidence>
<dbReference type="PANTHER" id="PTHR11545">
    <property type="entry name" value="RIBOSOMAL PROTEIN L13"/>
    <property type="match status" value="1"/>
</dbReference>
<dbReference type="GO" id="GO:0005762">
    <property type="term" value="C:mitochondrial large ribosomal subunit"/>
    <property type="evidence" value="ECO:0007669"/>
    <property type="project" value="TreeGrafter"/>
</dbReference>
<dbReference type="InterPro" id="IPR023563">
    <property type="entry name" value="Ribosomal_uL13_CS"/>
</dbReference>
<evidence type="ECO:0000256" key="2">
    <source>
        <dbReference type="ARBA" id="ARBA00022980"/>
    </source>
</evidence>
<gene>
    <name evidence="5" type="ORF">DV451_002724</name>
</gene>
<organism evidence="5 6">
    <name type="scientific">Geotrichum candidum</name>
    <name type="common">Oospora lactis</name>
    <name type="synonym">Dipodascus geotrichum</name>
    <dbReference type="NCBI Taxonomy" id="1173061"/>
    <lineage>
        <taxon>Eukaryota</taxon>
        <taxon>Fungi</taxon>
        <taxon>Dikarya</taxon>
        <taxon>Ascomycota</taxon>
        <taxon>Saccharomycotina</taxon>
        <taxon>Dipodascomycetes</taxon>
        <taxon>Dipodascales</taxon>
        <taxon>Dipodascaceae</taxon>
        <taxon>Geotrichum</taxon>
    </lineage>
</organism>
<evidence type="ECO:0000313" key="5">
    <source>
        <dbReference type="EMBL" id="KAF5100017.1"/>
    </source>
</evidence>
<comment type="similarity">
    <text evidence="1 4">Belongs to the universal ribosomal protein uL13 family.</text>
</comment>
<dbReference type="PANTHER" id="PTHR11545:SF2">
    <property type="entry name" value="LARGE RIBOSOMAL SUBUNIT PROTEIN UL13M"/>
    <property type="match status" value="1"/>
</dbReference>
<protein>
    <recommendedName>
        <fullName evidence="7">54S ribosomal protein L23, mitochondrial</fullName>
    </recommendedName>
</protein>